<dbReference type="PANTHER" id="PTHR32178">
    <property type="entry name" value="FAM187"/>
    <property type="match status" value="1"/>
</dbReference>
<evidence type="ECO:0000256" key="1">
    <source>
        <dbReference type="ARBA" id="ARBA00004479"/>
    </source>
</evidence>
<dbReference type="GeneTree" id="ENSGT00530000063991"/>
<name>I3ND37_ICTTR</name>
<keyword evidence="5 7" id="KW-0472">Membrane</keyword>
<evidence type="ECO:0000313" key="10">
    <source>
        <dbReference type="Proteomes" id="UP000005215"/>
    </source>
</evidence>
<dbReference type="PANTHER" id="PTHR32178:SF8">
    <property type="entry name" value="PROTEIN FAM187B"/>
    <property type="match status" value="1"/>
</dbReference>
<evidence type="ECO:0000256" key="6">
    <source>
        <dbReference type="ARBA" id="ARBA00023180"/>
    </source>
</evidence>
<evidence type="ECO:0000256" key="2">
    <source>
        <dbReference type="ARBA" id="ARBA00022692"/>
    </source>
</evidence>
<accession>I3ND37</accession>
<dbReference type="AlphaFoldDB" id="I3ND37"/>
<feature type="transmembrane region" description="Helical" evidence="7">
    <location>
        <begin position="334"/>
        <end position="352"/>
    </location>
</feature>
<evidence type="ECO:0000256" key="3">
    <source>
        <dbReference type="ARBA" id="ARBA00022729"/>
    </source>
</evidence>
<keyword evidence="10" id="KW-1185">Reference proteome</keyword>
<evidence type="ECO:0000313" key="9">
    <source>
        <dbReference type="Ensembl" id="ENSSTOP00000022284.1"/>
    </source>
</evidence>
<protein>
    <submittedName>
        <fullName evidence="9">Family with sequence similarity 187 member B</fullName>
    </submittedName>
</protein>
<gene>
    <name evidence="9" type="primary">FAM187B</name>
</gene>
<reference evidence="10" key="1">
    <citation type="submission" date="2011-11" db="EMBL/GenBank/DDBJ databases">
        <title>The Draft Genome of Spermophilus tridecemlineatus.</title>
        <authorList>
            <consortium name="The Broad Institute Genome Assembly &amp; Analysis Group"/>
            <consortium name="Computational R&amp;D Group"/>
            <consortium name="and Sequencing Platform"/>
            <person name="Di Palma F."/>
            <person name="Alfoldi J."/>
            <person name="Johnson J."/>
            <person name="Berlin A."/>
            <person name="Gnerre S."/>
            <person name="Jaffe D."/>
            <person name="MacCallum I."/>
            <person name="Young S."/>
            <person name="Walker B.J."/>
            <person name="Lindblad-Toh K."/>
        </authorList>
    </citation>
    <scope>NUCLEOTIDE SEQUENCE [LARGE SCALE GENOMIC DNA]</scope>
</reference>
<organism evidence="9 10">
    <name type="scientific">Ictidomys tridecemlineatus</name>
    <name type="common">Thirteen-lined ground squirrel</name>
    <name type="synonym">Spermophilus tridecemlineatus</name>
    <dbReference type="NCBI Taxonomy" id="43179"/>
    <lineage>
        <taxon>Eukaryota</taxon>
        <taxon>Metazoa</taxon>
        <taxon>Chordata</taxon>
        <taxon>Craniata</taxon>
        <taxon>Vertebrata</taxon>
        <taxon>Euteleostomi</taxon>
        <taxon>Mammalia</taxon>
        <taxon>Eutheria</taxon>
        <taxon>Euarchontoglires</taxon>
        <taxon>Glires</taxon>
        <taxon>Rodentia</taxon>
        <taxon>Sciuromorpha</taxon>
        <taxon>Sciuridae</taxon>
        <taxon>Xerinae</taxon>
        <taxon>Marmotini</taxon>
        <taxon>Ictidomys</taxon>
    </lineage>
</organism>
<dbReference type="InterPro" id="IPR039311">
    <property type="entry name" value="FAM187A/B"/>
</dbReference>
<evidence type="ECO:0000256" key="7">
    <source>
        <dbReference type="SAM" id="Phobius"/>
    </source>
</evidence>
<keyword evidence="2 7" id="KW-0812">Transmembrane</keyword>
<feature type="signal peptide" evidence="8">
    <location>
        <begin position="1"/>
        <end position="17"/>
    </location>
</feature>
<comment type="subcellular location">
    <subcellularLocation>
        <location evidence="1">Membrane</location>
        <topology evidence="1">Single-pass type I membrane protein</topology>
    </subcellularLocation>
</comment>
<feature type="chain" id="PRO_5003678133" evidence="8">
    <location>
        <begin position="18"/>
        <end position="367"/>
    </location>
</feature>
<reference evidence="9" key="2">
    <citation type="submission" date="2025-08" db="UniProtKB">
        <authorList>
            <consortium name="Ensembl"/>
        </authorList>
    </citation>
    <scope>IDENTIFICATION</scope>
</reference>
<evidence type="ECO:0000256" key="4">
    <source>
        <dbReference type="ARBA" id="ARBA00022989"/>
    </source>
</evidence>
<dbReference type="RefSeq" id="XP_040135436.1">
    <property type="nucleotide sequence ID" value="XM_040279502.1"/>
</dbReference>
<evidence type="ECO:0000256" key="8">
    <source>
        <dbReference type="SAM" id="SignalP"/>
    </source>
</evidence>
<dbReference type="GO" id="GO:0016020">
    <property type="term" value="C:membrane"/>
    <property type="evidence" value="ECO:0007669"/>
    <property type="project" value="UniProtKB-SubCell"/>
</dbReference>
<dbReference type="EMBL" id="AGTP01062854">
    <property type="status" value="NOT_ANNOTATED_CDS"/>
    <property type="molecule type" value="Genomic_DNA"/>
</dbReference>
<dbReference type="Ensembl" id="ENSSTOT00000024949.1">
    <property type="protein sequence ID" value="ENSSTOP00000022284.1"/>
    <property type="gene ID" value="ENSSTOG00000027316.2"/>
</dbReference>
<keyword evidence="6" id="KW-0325">Glycoprotein</keyword>
<dbReference type="GeneID" id="101972689"/>
<evidence type="ECO:0000256" key="5">
    <source>
        <dbReference type="ARBA" id="ARBA00023136"/>
    </source>
</evidence>
<dbReference type="Proteomes" id="UP000005215">
    <property type="component" value="Unassembled WGS sequence"/>
</dbReference>
<proteinExistence type="predicted"/>
<keyword evidence="4 7" id="KW-1133">Transmembrane helix</keyword>
<keyword evidence="3 8" id="KW-0732">Signal</keyword>
<sequence>MWASLCLVSVSFPVLWAQTLISCSYKSLCQQALLSGNDIVLHCDHKEALWYFSSILGENIFLLNSWPNIKTLPGGSLQLTKPQPSQAGLFRCEDSTNALLVEYEIDFQDATTLHITHKDLGQKPLQNETLNLGGQVLIFTHWEPWQDCNRCGEPGERKRLGYCYVEEPPEKPMPCWLYLRDEEVQYSRLRPEMQVERCLVPCDPGKEIKQPFFIYDIYQLGKLTNPMWLTCPLASIYRPIMWEVNGIPLTWRGQLVGQGMNTVLDTSTGGRQLQIFQPATYKCYVHQEFMAQFSPVMGPEALEEQNKKEEQQWQVGKVLVPPKEADSVLKGLKLMLLMVFVLALAGLLFRVFRPAWDKRKNSVLLVK</sequence>
<reference evidence="9" key="3">
    <citation type="submission" date="2025-09" db="UniProtKB">
        <authorList>
            <consortium name="Ensembl"/>
        </authorList>
    </citation>
    <scope>IDENTIFICATION</scope>
</reference>